<dbReference type="Proteomes" id="UP001206925">
    <property type="component" value="Unassembled WGS sequence"/>
</dbReference>
<evidence type="ECO:0000256" key="7">
    <source>
        <dbReference type="SAM" id="MobiDB-lite"/>
    </source>
</evidence>
<evidence type="ECO:0000256" key="6">
    <source>
        <dbReference type="ARBA" id="ARBA00023242"/>
    </source>
</evidence>
<comment type="caution">
    <text evidence="9">The sequence shown here is derived from an EMBL/GenBank/DDBJ whole genome shotgun (WGS) entry which is preliminary data.</text>
</comment>
<dbReference type="PANTHER" id="PTHR21654">
    <property type="entry name" value="FI21293P1"/>
    <property type="match status" value="1"/>
</dbReference>
<evidence type="ECO:0000313" key="9">
    <source>
        <dbReference type="EMBL" id="KAI7750944.1"/>
    </source>
</evidence>
<dbReference type="Pfam" id="PF13837">
    <property type="entry name" value="Myb_DNA-bind_4"/>
    <property type="match status" value="2"/>
</dbReference>
<organism evidence="9 10">
    <name type="scientific">Ambrosia artemisiifolia</name>
    <name type="common">Common ragweed</name>
    <dbReference type="NCBI Taxonomy" id="4212"/>
    <lineage>
        <taxon>Eukaryota</taxon>
        <taxon>Viridiplantae</taxon>
        <taxon>Streptophyta</taxon>
        <taxon>Embryophyta</taxon>
        <taxon>Tracheophyta</taxon>
        <taxon>Spermatophyta</taxon>
        <taxon>Magnoliopsida</taxon>
        <taxon>eudicotyledons</taxon>
        <taxon>Gunneridae</taxon>
        <taxon>Pentapetalae</taxon>
        <taxon>asterids</taxon>
        <taxon>campanulids</taxon>
        <taxon>Asterales</taxon>
        <taxon>Asteraceae</taxon>
        <taxon>Asteroideae</taxon>
        <taxon>Heliantheae alliance</taxon>
        <taxon>Heliantheae</taxon>
        <taxon>Ambrosia</taxon>
    </lineage>
</organism>
<evidence type="ECO:0000259" key="8">
    <source>
        <dbReference type="PROSITE" id="PS50090"/>
    </source>
</evidence>
<dbReference type="EMBL" id="JAMZMK010006050">
    <property type="protein sequence ID" value="KAI7750944.1"/>
    <property type="molecule type" value="Genomic_DNA"/>
</dbReference>
<feature type="compositionally biased region" description="Polar residues" evidence="7">
    <location>
        <begin position="276"/>
        <end position="302"/>
    </location>
</feature>
<dbReference type="GO" id="GO:0006355">
    <property type="term" value="P:regulation of DNA-templated transcription"/>
    <property type="evidence" value="ECO:0007669"/>
    <property type="project" value="UniProtKB-ARBA"/>
</dbReference>
<evidence type="ECO:0000256" key="5">
    <source>
        <dbReference type="ARBA" id="ARBA00023163"/>
    </source>
</evidence>
<evidence type="ECO:0000256" key="1">
    <source>
        <dbReference type="ARBA" id="ARBA00004123"/>
    </source>
</evidence>
<evidence type="ECO:0000256" key="2">
    <source>
        <dbReference type="ARBA" id="ARBA00022737"/>
    </source>
</evidence>
<evidence type="ECO:0000256" key="3">
    <source>
        <dbReference type="ARBA" id="ARBA00023015"/>
    </source>
</evidence>
<feature type="region of interest" description="Disordered" evidence="7">
    <location>
        <begin position="273"/>
        <end position="305"/>
    </location>
</feature>
<proteinExistence type="predicted"/>
<evidence type="ECO:0000256" key="4">
    <source>
        <dbReference type="ARBA" id="ARBA00023125"/>
    </source>
</evidence>
<dbReference type="FunFam" id="1.10.10.60:FF:000061">
    <property type="entry name" value="Trihelix transcription factor GT-2"/>
    <property type="match status" value="1"/>
</dbReference>
<dbReference type="Gene3D" id="1.10.10.60">
    <property type="entry name" value="Homeodomain-like"/>
    <property type="match status" value="2"/>
</dbReference>
<accession>A0AAD5CZQ5</accession>
<keyword evidence="3" id="KW-0805">Transcription regulation</keyword>
<dbReference type="GO" id="GO:0005634">
    <property type="term" value="C:nucleus"/>
    <property type="evidence" value="ECO:0007669"/>
    <property type="project" value="UniProtKB-SubCell"/>
</dbReference>
<reference evidence="9" key="1">
    <citation type="submission" date="2022-06" db="EMBL/GenBank/DDBJ databases">
        <title>Uncovering the hologenomic basis of an extraordinary plant invasion.</title>
        <authorList>
            <person name="Bieker V.C."/>
            <person name="Martin M.D."/>
            <person name="Gilbert T."/>
            <person name="Hodgins K."/>
            <person name="Battlay P."/>
            <person name="Petersen B."/>
            <person name="Wilson J."/>
        </authorList>
    </citation>
    <scope>NUCLEOTIDE SEQUENCE</scope>
    <source>
        <strain evidence="9">AA19_3_7</strain>
        <tissue evidence="9">Leaf</tissue>
    </source>
</reference>
<feature type="region of interest" description="Disordered" evidence="7">
    <location>
        <begin position="124"/>
        <end position="156"/>
    </location>
</feature>
<evidence type="ECO:0000313" key="10">
    <source>
        <dbReference type="Proteomes" id="UP001206925"/>
    </source>
</evidence>
<gene>
    <name evidence="9" type="ORF">M8C21_026657</name>
</gene>
<dbReference type="InterPro" id="IPR001005">
    <property type="entry name" value="SANT/Myb"/>
</dbReference>
<dbReference type="GO" id="GO:0003677">
    <property type="term" value="F:DNA binding"/>
    <property type="evidence" value="ECO:0007669"/>
    <property type="project" value="UniProtKB-KW"/>
</dbReference>
<dbReference type="InterPro" id="IPR044822">
    <property type="entry name" value="Myb_DNA-bind_4"/>
</dbReference>
<sequence>MIVKKLGGFVGVGEKQGYGRMVVEVVNEYGDGLFKTKKVGVANRWCERVMAMRRWSCPVGLRCLRGVRRVGLLRCRIQTPPHTTNAMDHSRFCQPAFTSGDPRLHFPSLVSEVPFYMHQVLNPNAPPPSTPPSHTFLDSTTVSPPPPPPPTYSPQTGWNAYSGGINLNQGTSGYAQGTTVRWPRQETLTLLEIRSRLDHCFKEATSSNHKAPLWDEISRIMKEEYGYQRSGRKCKEKFENLYKYYKKTKEGKVGKTDGKHYRFFRQLEALVGNQHEPGSTNTNTAVYPSNQSNHSSGNNTPSNHHHEFNKKEMIAAIEESVESHFMKLMVKQEQWCEKILSTIEQKEQERMMIENEWRKQEGARLDQEYEAWASQVARIKTRDESLLKALQNLIKVRSVESKETDQSLSGHEKGKDWIEPEIASLIHIRTTKEGKFDDQDVDQQHEDRLWQEVAFEMSLLGYNRSDKVCKETWDKLCVENRISREVSSGTSNPMNIDCGRSWETM</sequence>
<name>A0AAD5CZQ5_AMBAR</name>
<dbReference type="AlphaFoldDB" id="A0AAD5CZQ5"/>
<keyword evidence="10" id="KW-1185">Reference proteome</keyword>
<dbReference type="PROSITE" id="PS50090">
    <property type="entry name" value="MYB_LIKE"/>
    <property type="match status" value="1"/>
</dbReference>
<keyword evidence="5" id="KW-0804">Transcription</keyword>
<dbReference type="CDD" id="cd12203">
    <property type="entry name" value="GT1"/>
    <property type="match status" value="1"/>
</dbReference>
<dbReference type="PANTHER" id="PTHR21654:SF90">
    <property type="entry name" value="TRANSCRIPTION FACTOR MYB FAMILY"/>
    <property type="match status" value="1"/>
</dbReference>
<keyword evidence="6" id="KW-0539">Nucleus</keyword>
<keyword evidence="2" id="KW-0677">Repeat</keyword>
<feature type="compositionally biased region" description="Pro residues" evidence="7">
    <location>
        <begin position="143"/>
        <end position="152"/>
    </location>
</feature>
<protein>
    <recommendedName>
        <fullName evidence="8">Myb-like domain-containing protein</fullName>
    </recommendedName>
</protein>
<feature type="domain" description="Myb-like" evidence="8">
    <location>
        <begin position="181"/>
        <end position="242"/>
    </location>
</feature>
<keyword evidence="4" id="KW-0238">DNA-binding</keyword>
<comment type="subcellular location">
    <subcellularLocation>
        <location evidence="1">Nucleus</location>
    </subcellularLocation>
</comment>